<proteinExistence type="predicted"/>
<protein>
    <submittedName>
        <fullName evidence="1">Uncharacterized protein</fullName>
    </submittedName>
</protein>
<sequence>MLLRYLEFTLFYRFFDKFKINFVFKTKRSQILHSPFCETKFNKECQEIFFVCFPLHEDI</sequence>
<gene>
    <name evidence="1" type="ORF">BpHYR1_050186</name>
</gene>
<dbReference type="EMBL" id="REGN01002237">
    <property type="protein sequence ID" value="RNA29346.1"/>
    <property type="molecule type" value="Genomic_DNA"/>
</dbReference>
<comment type="caution">
    <text evidence="1">The sequence shown here is derived from an EMBL/GenBank/DDBJ whole genome shotgun (WGS) entry which is preliminary data.</text>
</comment>
<reference evidence="1 2" key="1">
    <citation type="journal article" date="2018" name="Sci. Rep.">
        <title>Genomic signatures of local adaptation to the degree of environmental predictability in rotifers.</title>
        <authorList>
            <person name="Franch-Gras L."/>
            <person name="Hahn C."/>
            <person name="Garcia-Roger E.M."/>
            <person name="Carmona M.J."/>
            <person name="Serra M."/>
            <person name="Gomez A."/>
        </authorList>
    </citation>
    <scope>NUCLEOTIDE SEQUENCE [LARGE SCALE GENOMIC DNA]</scope>
    <source>
        <strain evidence="1">HYR1</strain>
    </source>
</reference>
<evidence type="ECO:0000313" key="1">
    <source>
        <dbReference type="EMBL" id="RNA29346.1"/>
    </source>
</evidence>
<accession>A0A3M7S0N2</accession>
<organism evidence="1 2">
    <name type="scientific">Brachionus plicatilis</name>
    <name type="common">Marine rotifer</name>
    <name type="synonym">Brachionus muelleri</name>
    <dbReference type="NCBI Taxonomy" id="10195"/>
    <lineage>
        <taxon>Eukaryota</taxon>
        <taxon>Metazoa</taxon>
        <taxon>Spiralia</taxon>
        <taxon>Gnathifera</taxon>
        <taxon>Rotifera</taxon>
        <taxon>Eurotatoria</taxon>
        <taxon>Monogononta</taxon>
        <taxon>Pseudotrocha</taxon>
        <taxon>Ploima</taxon>
        <taxon>Brachionidae</taxon>
        <taxon>Brachionus</taxon>
    </lineage>
</organism>
<dbReference type="Proteomes" id="UP000276133">
    <property type="component" value="Unassembled WGS sequence"/>
</dbReference>
<name>A0A3M7S0N2_BRAPC</name>
<keyword evidence="2" id="KW-1185">Reference proteome</keyword>
<dbReference type="AlphaFoldDB" id="A0A3M7S0N2"/>
<evidence type="ECO:0000313" key="2">
    <source>
        <dbReference type="Proteomes" id="UP000276133"/>
    </source>
</evidence>